<evidence type="ECO:0000256" key="3">
    <source>
        <dbReference type="ARBA" id="ARBA00022549"/>
    </source>
</evidence>
<comment type="subcellular location">
    <subcellularLocation>
        <location evidence="1">Cellular thylakoid membrane</location>
        <topology evidence="1">Peripheral membrane protein</topology>
        <orientation evidence="1">Cytoplasmic side</orientation>
    </subcellularLocation>
</comment>
<dbReference type="EMBL" id="DSPX01000179">
    <property type="protein sequence ID" value="HGG02390.1"/>
    <property type="molecule type" value="Genomic_DNA"/>
</dbReference>
<protein>
    <submittedName>
        <fullName evidence="10">Photosystem I reaction center subunit XII</fullName>
    </submittedName>
</protein>
<comment type="caution">
    <text evidence="10">The sequence shown here is derived from an EMBL/GenBank/DDBJ whole genome shotgun (WGS) entry which is preliminary data.</text>
</comment>
<dbReference type="Gene3D" id="1.10.3130.20">
    <property type="entry name" value="Phycobilisome linker domain"/>
    <property type="match status" value="1"/>
</dbReference>
<name>A0A7C3VQY1_9CYAN</name>
<dbReference type="InterPro" id="IPR038255">
    <property type="entry name" value="PBS_linker_sf"/>
</dbReference>
<dbReference type="InterPro" id="IPR016470">
    <property type="entry name" value="Phycobilisome"/>
</dbReference>
<dbReference type="PANTHER" id="PTHR34011">
    <property type="entry name" value="PHYCOBILISOME 32.1 KDA LINKER POLYPEPTIDE, PHYCOCYANIN-ASSOCIATED, ROD 2-RELATED"/>
    <property type="match status" value="1"/>
</dbReference>
<dbReference type="PROSITE" id="PS51441">
    <property type="entry name" value="CPCD_LIKE"/>
    <property type="match status" value="1"/>
</dbReference>
<gene>
    <name evidence="10" type="ORF">ENR15_17535</name>
</gene>
<evidence type="ECO:0000313" key="10">
    <source>
        <dbReference type="EMBL" id="HGG02390.1"/>
    </source>
</evidence>
<keyword evidence="2" id="KW-0602">Photosynthesis</keyword>
<keyword evidence="6" id="KW-0472">Membrane</keyword>
<dbReference type="PANTHER" id="PTHR34011:SF6">
    <property type="entry name" value="PHYCOBILIPROTEIN APCE"/>
    <property type="match status" value="1"/>
</dbReference>
<dbReference type="Pfam" id="PF01383">
    <property type="entry name" value="CpcD"/>
    <property type="match status" value="1"/>
</dbReference>
<proteinExistence type="inferred from homology"/>
<dbReference type="Pfam" id="PF00427">
    <property type="entry name" value="PBS_linker_poly"/>
    <property type="match status" value="1"/>
</dbReference>
<evidence type="ECO:0000259" key="8">
    <source>
        <dbReference type="PROSITE" id="PS51441"/>
    </source>
</evidence>
<evidence type="ECO:0000256" key="4">
    <source>
        <dbReference type="ARBA" id="ARBA00022738"/>
    </source>
</evidence>
<evidence type="ECO:0000259" key="9">
    <source>
        <dbReference type="PROSITE" id="PS51445"/>
    </source>
</evidence>
<organism evidence="10">
    <name type="scientific">Planktothricoides sp. SpSt-374</name>
    <dbReference type="NCBI Taxonomy" id="2282167"/>
    <lineage>
        <taxon>Bacteria</taxon>
        <taxon>Bacillati</taxon>
        <taxon>Cyanobacteriota</taxon>
        <taxon>Cyanophyceae</taxon>
        <taxon>Oscillatoriophycideae</taxon>
        <taxon>Oscillatoriales</taxon>
        <taxon>Oscillatoriaceae</taxon>
        <taxon>Planktothricoides</taxon>
    </lineage>
</organism>
<reference evidence="10" key="1">
    <citation type="journal article" date="2020" name="mSystems">
        <title>Genome- and Community-Level Interaction Insights into Carbon Utilization and Element Cycling Functions of Hydrothermarchaeota in Hydrothermal Sediment.</title>
        <authorList>
            <person name="Zhou Z."/>
            <person name="Liu Y."/>
            <person name="Xu W."/>
            <person name="Pan J."/>
            <person name="Luo Z.H."/>
            <person name="Li M."/>
        </authorList>
    </citation>
    <scope>NUCLEOTIDE SEQUENCE [LARGE SCALE GENOMIC DNA]</scope>
    <source>
        <strain evidence="10">SpSt-374</strain>
    </source>
</reference>
<keyword evidence="4 7" id="KW-0605">Phycobilisome</keyword>
<evidence type="ECO:0000256" key="6">
    <source>
        <dbReference type="ARBA" id="ARBA00023136"/>
    </source>
</evidence>
<dbReference type="PIRSF" id="PIRSF005898">
    <property type="entry name" value="Phycobilisome_CpeC/CpcI"/>
    <property type="match status" value="1"/>
</dbReference>
<feature type="domain" description="PBS-linker" evidence="9">
    <location>
        <begin position="1"/>
        <end position="178"/>
    </location>
</feature>
<dbReference type="GO" id="GO:0030089">
    <property type="term" value="C:phycobilisome"/>
    <property type="evidence" value="ECO:0007669"/>
    <property type="project" value="UniProtKB-UniRule"/>
</dbReference>
<dbReference type="GO" id="GO:0031676">
    <property type="term" value="C:plasma membrane-derived thylakoid membrane"/>
    <property type="evidence" value="ECO:0007669"/>
    <property type="project" value="UniProtKB-SubCell"/>
</dbReference>
<keyword evidence="5" id="KW-0793">Thylakoid</keyword>
<dbReference type="AlphaFoldDB" id="A0A7C3VQY1"/>
<dbReference type="InterPro" id="IPR001297">
    <property type="entry name" value="PBS_linker_dom"/>
</dbReference>
<evidence type="ECO:0000256" key="2">
    <source>
        <dbReference type="ARBA" id="ARBA00022531"/>
    </source>
</evidence>
<dbReference type="GO" id="GO:0015979">
    <property type="term" value="P:photosynthesis"/>
    <property type="evidence" value="ECO:0007669"/>
    <property type="project" value="UniProtKB-KW"/>
</dbReference>
<dbReference type="InterPro" id="IPR008213">
    <property type="entry name" value="CpcD-like_dom"/>
</dbReference>
<sequence length="279" mass="31252">MSTIIEARLGLDGVTDSRAELRPNWSAEDLALIIRAAYQQVFGRQGVYADAQLTSAESLLRNGQINVRQFIRTLAKSDLYKERFFSSNSQVRFIELNYKHLLGRAPYDQSEIQFHVDLYAASGYDADIDSYIDSPEYDSAFGNYTVPYYRGLKSHPGMQMVGYTRLFEIYRGQGNSDNAQVGGKDSRLQKKVAMNLSNAIREPSSALKPSVEFKAEKALCGTSLEPGRVYRIEAILGGGAPGTQVRRSKQSYTVPYDRFSSTYQEIHRRGGKITSIVPV</sequence>
<dbReference type="SMART" id="SM01094">
    <property type="entry name" value="CpcD"/>
    <property type="match status" value="1"/>
</dbReference>
<keyword evidence="3" id="KW-0042">Antenna complex</keyword>
<feature type="domain" description="CpcD-like" evidence="8">
    <location>
        <begin position="227"/>
        <end position="279"/>
    </location>
</feature>
<accession>A0A7C3VQY1</accession>
<dbReference type="PROSITE" id="PS51445">
    <property type="entry name" value="PBS_LINKER"/>
    <property type="match status" value="1"/>
</dbReference>
<evidence type="ECO:0000256" key="7">
    <source>
        <dbReference type="PROSITE-ProRule" id="PRU00775"/>
    </source>
</evidence>
<evidence type="ECO:0000256" key="5">
    <source>
        <dbReference type="ARBA" id="ARBA00023078"/>
    </source>
</evidence>
<evidence type="ECO:0000256" key="1">
    <source>
        <dbReference type="ARBA" id="ARBA00004445"/>
    </source>
</evidence>
<comment type="similarity">
    <text evidence="7">Belongs to the phycobilisome linker protein family.</text>
</comment>